<organism evidence="1 2">
    <name type="scientific">Dovyalis caffra</name>
    <dbReference type="NCBI Taxonomy" id="77055"/>
    <lineage>
        <taxon>Eukaryota</taxon>
        <taxon>Viridiplantae</taxon>
        <taxon>Streptophyta</taxon>
        <taxon>Embryophyta</taxon>
        <taxon>Tracheophyta</taxon>
        <taxon>Spermatophyta</taxon>
        <taxon>Magnoliopsida</taxon>
        <taxon>eudicotyledons</taxon>
        <taxon>Gunneridae</taxon>
        <taxon>Pentapetalae</taxon>
        <taxon>rosids</taxon>
        <taxon>fabids</taxon>
        <taxon>Malpighiales</taxon>
        <taxon>Salicaceae</taxon>
        <taxon>Flacourtieae</taxon>
        <taxon>Dovyalis</taxon>
    </lineage>
</organism>
<accession>A0AAV1SS43</accession>
<dbReference type="AlphaFoldDB" id="A0AAV1SS43"/>
<evidence type="ECO:0000313" key="1">
    <source>
        <dbReference type="EMBL" id="CAK7355978.1"/>
    </source>
</evidence>
<name>A0AAV1SS43_9ROSI</name>
<proteinExistence type="predicted"/>
<comment type="caution">
    <text evidence="1">The sequence shown here is derived from an EMBL/GenBank/DDBJ whole genome shotgun (WGS) entry which is preliminary data.</text>
</comment>
<sequence>MGSYLQGRLKLLWILLHGKDVFDKLDMSRDVEVFYESIKALIDGNSLECDERKADMETKVGGPELEDD</sequence>
<evidence type="ECO:0000313" key="2">
    <source>
        <dbReference type="Proteomes" id="UP001314170"/>
    </source>
</evidence>
<gene>
    <name evidence="1" type="ORF">DCAF_LOCUS26242</name>
</gene>
<keyword evidence="2" id="KW-1185">Reference proteome</keyword>
<dbReference type="Proteomes" id="UP001314170">
    <property type="component" value="Unassembled WGS sequence"/>
</dbReference>
<dbReference type="EMBL" id="CAWUPB010001197">
    <property type="protein sequence ID" value="CAK7355978.1"/>
    <property type="molecule type" value="Genomic_DNA"/>
</dbReference>
<protein>
    <submittedName>
        <fullName evidence="1">Uncharacterized protein</fullName>
    </submittedName>
</protein>
<reference evidence="1 2" key="1">
    <citation type="submission" date="2024-01" db="EMBL/GenBank/DDBJ databases">
        <authorList>
            <person name="Waweru B."/>
        </authorList>
    </citation>
    <scope>NUCLEOTIDE SEQUENCE [LARGE SCALE GENOMIC DNA]</scope>
</reference>